<gene>
    <name evidence="2" type="ORF">DSM3645_11017</name>
</gene>
<dbReference type="Pfam" id="PF07963">
    <property type="entry name" value="N_methyl"/>
    <property type="match status" value="1"/>
</dbReference>
<dbReference type="InterPro" id="IPR011453">
    <property type="entry name" value="DUF1559"/>
</dbReference>
<dbReference type="PANTHER" id="PTHR30093">
    <property type="entry name" value="GENERAL SECRETION PATHWAY PROTEIN G"/>
    <property type="match status" value="1"/>
</dbReference>
<feature type="domain" description="DUF1559" evidence="1">
    <location>
        <begin position="30"/>
        <end position="309"/>
    </location>
</feature>
<evidence type="ECO:0000313" key="2">
    <source>
        <dbReference type="EMBL" id="EAQ80371.1"/>
    </source>
</evidence>
<dbReference type="eggNOG" id="COG4968">
    <property type="taxonomic scope" value="Bacteria"/>
</dbReference>
<dbReference type="NCBIfam" id="TIGR02532">
    <property type="entry name" value="IV_pilin_GFxxxE"/>
    <property type="match status" value="1"/>
</dbReference>
<dbReference type="InterPro" id="IPR045584">
    <property type="entry name" value="Pilin-like"/>
</dbReference>
<dbReference type="AlphaFoldDB" id="A3ZSU6"/>
<name>A3ZSU6_9BACT</name>
<dbReference type="NCBIfam" id="TIGR04294">
    <property type="entry name" value="pre_pil_HX9DG"/>
    <property type="match status" value="1"/>
</dbReference>
<accession>A3ZSU6</accession>
<dbReference type="Pfam" id="PF07596">
    <property type="entry name" value="SBP_bac_10"/>
    <property type="match status" value="1"/>
</dbReference>
<dbReference type="InterPro" id="IPR027558">
    <property type="entry name" value="Pre_pil_HX9DG_C"/>
</dbReference>
<dbReference type="SUPFAM" id="SSF54523">
    <property type="entry name" value="Pili subunits"/>
    <property type="match status" value="1"/>
</dbReference>
<dbReference type="Proteomes" id="UP000004358">
    <property type="component" value="Unassembled WGS sequence"/>
</dbReference>
<dbReference type="InterPro" id="IPR012902">
    <property type="entry name" value="N_methyl_site"/>
</dbReference>
<evidence type="ECO:0000259" key="1">
    <source>
        <dbReference type="Pfam" id="PF07596"/>
    </source>
</evidence>
<dbReference type="HOGENOM" id="CLU_041661_0_0_0"/>
<organism evidence="2 3">
    <name type="scientific">Blastopirellula marina DSM 3645</name>
    <dbReference type="NCBI Taxonomy" id="314230"/>
    <lineage>
        <taxon>Bacteria</taxon>
        <taxon>Pseudomonadati</taxon>
        <taxon>Planctomycetota</taxon>
        <taxon>Planctomycetia</taxon>
        <taxon>Pirellulales</taxon>
        <taxon>Pirellulaceae</taxon>
        <taxon>Blastopirellula</taxon>
    </lineage>
</organism>
<dbReference type="EMBL" id="AANZ01000009">
    <property type="protein sequence ID" value="EAQ80371.1"/>
    <property type="molecule type" value="Genomic_DNA"/>
</dbReference>
<evidence type="ECO:0000313" key="3">
    <source>
        <dbReference type="Proteomes" id="UP000004358"/>
    </source>
</evidence>
<sequence length="354" mass="37031">MRRRGFTLVELLVVIAIIGVLIALLLPAVQQAREAARRINCTNNLKQLGLACHNYADTFRTFPSGGLDYTGSGATIKTAVDNWGWGALILPQIEQNARYDQILVTKGDMEDVTALGGAAASTALLAMQGEIDAFRCPSDTASVLPSCRSIRSPSTGNVPTTCTASASTRVFSSTNALQASTSNYIAVAGLFDTNVAKNNGVMYPQSKTGFQSMTDGTSNTLLIGERAEYQGVGTWAGNGDVQTLASTAGVASASFTLGTVCVPPNYKDQDASATYYGAIWSGFSSNHPGVSQFTMGDASVKSIAETINFAIPSAADPVNGTGAYNDSPTIGTATDLGIYQRLGIRNDGQVIGDY</sequence>
<dbReference type="PROSITE" id="PS00409">
    <property type="entry name" value="PROKAR_NTER_METHYL"/>
    <property type="match status" value="1"/>
</dbReference>
<protein>
    <submittedName>
        <fullName evidence="2">General secretion pathway protein G-like protein</fullName>
    </submittedName>
</protein>
<proteinExistence type="predicted"/>
<comment type="caution">
    <text evidence="2">The sequence shown here is derived from an EMBL/GenBank/DDBJ whole genome shotgun (WGS) entry which is preliminary data.</text>
</comment>
<reference evidence="2 3" key="1">
    <citation type="submission" date="2006-02" db="EMBL/GenBank/DDBJ databases">
        <authorList>
            <person name="Amann R."/>
            <person name="Ferriera S."/>
            <person name="Johnson J."/>
            <person name="Kravitz S."/>
            <person name="Halpern A."/>
            <person name="Remington K."/>
            <person name="Beeson K."/>
            <person name="Tran B."/>
            <person name="Rogers Y.-H."/>
            <person name="Friedman R."/>
            <person name="Venter J.C."/>
        </authorList>
    </citation>
    <scope>NUCLEOTIDE SEQUENCE [LARGE SCALE GENOMIC DNA]</scope>
    <source>
        <strain evidence="2 3">DSM 3645</strain>
    </source>
</reference>
<dbReference type="PANTHER" id="PTHR30093:SF2">
    <property type="entry name" value="TYPE II SECRETION SYSTEM PROTEIN H"/>
    <property type="match status" value="1"/>
</dbReference>
<dbReference type="Gene3D" id="3.30.700.10">
    <property type="entry name" value="Glycoprotein, Type 4 Pilin"/>
    <property type="match status" value="1"/>
</dbReference>
<dbReference type="STRING" id="314230.DSM3645_11017"/>